<accession>A0ABT1MGJ4</accession>
<dbReference type="RefSeq" id="WP_255026772.1">
    <property type="nucleotide sequence ID" value="NZ_JANDHW010000005.1"/>
</dbReference>
<dbReference type="Proteomes" id="UP001205603">
    <property type="component" value="Unassembled WGS sequence"/>
</dbReference>
<comment type="caution">
    <text evidence="1">The sequence shown here is derived from an EMBL/GenBank/DDBJ whole genome shotgun (WGS) entry which is preliminary data.</text>
</comment>
<name>A0ABT1MGJ4_9BACT</name>
<gene>
    <name evidence="1" type="ORF">NMU02_06640</name>
</gene>
<keyword evidence="2" id="KW-1185">Reference proteome</keyword>
<dbReference type="EMBL" id="JANDHW010000005">
    <property type="protein sequence ID" value="MCP9611764.1"/>
    <property type="molecule type" value="Genomic_DNA"/>
</dbReference>
<reference evidence="1 2" key="1">
    <citation type="submission" date="2022-07" db="EMBL/GenBank/DDBJ databases">
        <title>Fecal culturing of patients with breast cancer.</title>
        <authorList>
            <person name="Teng N.M.Y."/>
            <person name="Kiu R."/>
            <person name="Evans R."/>
            <person name="Baker D.J."/>
            <person name="Zenner C."/>
            <person name="Robinson S.D."/>
            <person name="Hall L.J."/>
        </authorList>
    </citation>
    <scope>NUCLEOTIDE SEQUENCE [LARGE SCALE GENOMIC DNA]</scope>
    <source>
        <strain evidence="1 2">LH1063</strain>
    </source>
</reference>
<proteinExistence type="predicted"/>
<evidence type="ECO:0000313" key="1">
    <source>
        <dbReference type="EMBL" id="MCP9611764.1"/>
    </source>
</evidence>
<protein>
    <submittedName>
        <fullName evidence="1">Uncharacterized protein</fullName>
    </submittedName>
</protein>
<evidence type="ECO:0000313" key="2">
    <source>
        <dbReference type="Proteomes" id="UP001205603"/>
    </source>
</evidence>
<organism evidence="1 2">
    <name type="scientific">Coprobacter tertius</name>
    <dbReference type="NCBI Taxonomy" id="2944915"/>
    <lineage>
        <taxon>Bacteria</taxon>
        <taxon>Pseudomonadati</taxon>
        <taxon>Bacteroidota</taxon>
        <taxon>Bacteroidia</taxon>
        <taxon>Bacteroidales</taxon>
        <taxon>Barnesiellaceae</taxon>
        <taxon>Coprobacter</taxon>
    </lineage>
</organism>
<sequence>MNKKTTSETVSGKTLFIEMTPKKITLDKISQFARTYTFEKNLPAKLASYVIN</sequence>